<dbReference type="Pfam" id="PF13843">
    <property type="entry name" value="DDE_Tnp_1_7"/>
    <property type="match status" value="2"/>
</dbReference>
<gene>
    <name evidence="2" type="ORF">AGLY_011495</name>
</gene>
<evidence type="ECO:0000259" key="1">
    <source>
        <dbReference type="Pfam" id="PF13843"/>
    </source>
</evidence>
<sequence>MSKNLTDRELVELLDVDMSDFSGLEDSDVDENVEEIDKLLAEFDEEEDFVLSDSEDIEEKGNVDSISNSKYFTLQKKQIKWQLKPFTPPTINLNDLNETEPPTYLYDPIYYFSKYFDDKEFDKMAYFTNLYATQQNSTRFKPTTSSEIRDFIAIHMVMGALKMPRVRMYWEKDTYINLVAETMPRNRFFSLRTYFHVVDNMEIPKNNNDKFFKIRPLFEIIKKRCSEIPVERNLSVDEQIIPFKGHLSIKQYIRGKPNPWGIKTYLLCGQSGLVYNLILYQGNMIEIDKDLKKNFGVGGAVVISLTENLKPNCHYLTMDKFLHRSIYFALCKKNKFTQLGTTFEISSDIPDVNLGLVKWYDNKPINLCSNVVASGKVDTIKRWDRINKKYVYIDRPEIVGHYNNTMGGIDKHDQLVSLYRCFIKSKKWTLRMVSHAFEMAVSNSWLEYVNDAKQLKIKKKDTLDLLGFRMRLAKELILLGKTVITPSRKVGCPSSRTSPNLQKKLFSPLEKKKIVSRPLSSIQHDNIGHLPQLDGRKEATQYAKEKELNILNSYPIVKNIFLKYNTTLPSSVPVERLFSCGFQISTPRRNRLSDKTFEMLLCCRCFLLNNKDRQQ</sequence>
<evidence type="ECO:0000313" key="2">
    <source>
        <dbReference type="EMBL" id="KAE9530033.1"/>
    </source>
</evidence>
<comment type="caution">
    <text evidence="2">The sequence shown here is derived from an EMBL/GenBank/DDBJ whole genome shotgun (WGS) entry which is preliminary data.</text>
</comment>
<organism evidence="2 3">
    <name type="scientific">Aphis glycines</name>
    <name type="common">Soybean aphid</name>
    <dbReference type="NCBI Taxonomy" id="307491"/>
    <lineage>
        <taxon>Eukaryota</taxon>
        <taxon>Metazoa</taxon>
        <taxon>Ecdysozoa</taxon>
        <taxon>Arthropoda</taxon>
        <taxon>Hexapoda</taxon>
        <taxon>Insecta</taxon>
        <taxon>Pterygota</taxon>
        <taxon>Neoptera</taxon>
        <taxon>Paraneoptera</taxon>
        <taxon>Hemiptera</taxon>
        <taxon>Sternorrhyncha</taxon>
        <taxon>Aphidomorpha</taxon>
        <taxon>Aphidoidea</taxon>
        <taxon>Aphididae</taxon>
        <taxon>Aphidini</taxon>
        <taxon>Aphis</taxon>
        <taxon>Aphis</taxon>
    </lineage>
</organism>
<dbReference type="AlphaFoldDB" id="A0A6G0TCA1"/>
<keyword evidence="3" id="KW-1185">Reference proteome</keyword>
<reference evidence="2 3" key="1">
    <citation type="submission" date="2019-08" db="EMBL/GenBank/DDBJ databases">
        <title>The genome of the soybean aphid Biotype 1, its phylome, world population structure and adaptation to the North American continent.</title>
        <authorList>
            <person name="Giordano R."/>
            <person name="Donthu R.K."/>
            <person name="Hernandez A.G."/>
            <person name="Wright C.L."/>
            <person name="Zimin A.V."/>
        </authorList>
    </citation>
    <scope>NUCLEOTIDE SEQUENCE [LARGE SCALE GENOMIC DNA]</scope>
    <source>
        <tissue evidence="2">Whole aphids</tissue>
    </source>
</reference>
<feature type="domain" description="PiggyBac transposable element-derived protein" evidence="1">
    <location>
        <begin position="107"/>
        <end position="341"/>
    </location>
</feature>
<evidence type="ECO:0000313" key="3">
    <source>
        <dbReference type="Proteomes" id="UP000475862"/>
    </source>
</evidence>
<dbReference type="SUPFAM" id="SSF53098">
    <property type="entry name" value="Ribonuclease H-like"/>
    <property type="match status" value="1"/>
</dbReference>
<proteinExistence type="predicted"/>
<dbReference type="EMBL" id="VYZN01000043">
    <property type="protein sequence ID" value="KAE9530033.1"/>
    <property type="molecule type" value="Genomic_DNA"/>
</dbReference>
<dbReference type="Proteomes" id="UP000475862">
    <property type="component" value="Unassembled WGS sequence"/>
</dbReference>
<dbReference type="PANTHER" id="PTHR47272">
    <property type="entry name" value="DDE_TNP_1_7 DOMAIN-CONTAINING PROTEIN"/>
    <property type="match status" value="1"/>
</dbReference>
<dbReference type="InterPro" id="IPR029526">
    <property type="entry name" value="PGBD"/>
</dbReference>
<name>A0A6G0TCA1_APHGL</name>
<dbReference type="InterPro" id="IPR012337">
    <property type="entry name" value="RNaseH-like_sf"/>
</dbReference>
<dbReference type="OrthoDB" id="123207at2759"/>
<protein>
    <recommendedName>
        <fullName evidence="1">PiggyBac transposable element-derived protein domain-containing protein</fullName>
    </recommendedName>
</protein>
<dbReference type="PANTHER" id="PTHR47272:SF1">
    <property type="entry name" value="PIGGYBAC TRANSPOSABLE ELEMENT-DERIVED PROTEIN 3-LIKE"/>
    <property type="match status" value="1"/>
</dbReference>
<accession>A0A6G0TCA1</accession>
<feature type="domain" description="PiggyBac transposable element-derived protein" evidence="1">
    <location>
        <begin position="352"/>
        <end position="445"/>
    </location>
</feature>